<keyword evidence="4 5" id="KW-0472">Membrane</keyword>
<evidence type="ECO:0000256" key="5">
    <source>
        <dbReference type="SAM" id="Phobius"/>
    </source>
</evidence>
<reference evidence="6 7" key="1">
    <citation type="journal article" date="2012" name="Stand. Genomic Sci.">
        <title>Complete genome sequence of the facultatively chemolithoautotrophic and methylotrophic alpha Proteobacterium Starkeya novella type strain (ATCC 8093(T)).</title>
        <authorList>
            <person name="Kappler U."/>
            <person name="Davenport K."/>
            <person name="Beatson S."/>
            <person name="Lucas S."/>
            <person name="Lapidus A."/>
            <person name="Copeland A."/>
            <person name="Berry K.W."/>
            <person name="Glavina Del Rio T."/>
            <person name="Hammon N."/>
            <person name="Dalin E."/>
            <person name="Tice H."/>
            <person name="Pitluck S."/>
            <person name="Richardson P."/>
            <person name="Bruce D."/>
            <person name="Goodwin L.A."/>
            <person name="Han C."/>
            <person name="Tapia R."/>
            <person name="Detter J.C."/>
            <person name="Chang Y.J."/>
            <person name="Jeffries C.D."/>
            <person name="Land M."/>
            <person name="Hauser L."/>
            <person name="Kyrpides N.C."/>
            <person name="Goker M."/>
            <person name="Ivanova N."/>
            <person name="Klenk H.P."/>
            <person name="Woyke T."/>
        </authorList>
    </citation>
    <scope>NUCLEOTIDE SEQUENCE [LARGE SCALE GENOMIC DNA]</scope>
    <source>
        <strain evidence="7">ATCC 8093 / DSM 506 / JCM 20403 / CCM 1077 / IAM 12100 / NBRC 12443 / NCIMB 10456</strain>
    </source>
</reference>
<dbReference type="Pfam" id="PF04191">
    <property type="entry name" value="PEMT"/>
    <property type="match status" value="1"/>
</dbReference>
<dbReference type="GO" id="GO:0008168">
    <property type="term" value="F:methyltransferase activity"/>
    <property type="evidence" value="ECO:0007669"/>
    <property type="project" value="UniProtKB-KW"/>
</dbReference>
<keyword evidence="6" id="KW-0808">Transferase</keyword>
<dbReference type="PANTHER" id="PTHR12714">
    <property type="entry name" value="PROTEIN-S ISOPRENYLCYSTEINE O-METHYLTRANSFERASE"/>
    <property type="match status" value="1"/>
</dbReference>
<proteinExistence type="predicted"/>
<dbReference type="RefSeq" id="WP_013165440.1">
    <property type="nucleotide sequence ID" value="NC_014217.1"/>
</dbReference>
<feature type="transmembrane region" description="Helical" evidence="5">
    <location>
        <begin position="103"/>
        <end position="135"/>
    </location>
</feature>
<dbReference type="GO" id="GO:0032259">
    <property type="term" value="P:methylation"/>
    <property type="evidence" value="ECO:0007669"/>
    <property type="project" value="UniProtKB-KW"/>
</dbReference>
<gene>
    <name evidence="6" type="ordered locus">Snov_0602</name>
</gene>
<keyword evidence="3 5" id="KW-1133">Transmembrane helix</keyword>
<evidence type="ECO:0000256" key="1">
    <source>
        <dbReference type="ARBA" id="ARBA00004127"/>
    </source>
</evidence>
<feature type="transmembrane region" description="Helical" evidence="5">
    <location>
        <begin position="62"/>
        <end position="83"/>
    </location>
</feature>
<comment type="subcellular location">
    <subcellularLocation>
        <location evidence="1">Endomembrane system</location>
        <topology evidence="1">Multi-pass membrane protein</topology>
    </subcellularLocation>
</comment>
<dbReference type="OrthoDB" id="7210610at2"/>
<keyword evidence="2 5" id="KW-0812">Transmembrane</keyword>
<keyword evidence="6" id="KW-0489">Methyltransferase</keyword>
<evidence type="ECO:0000313" key="6">
    <source>
        <dbReference type="EMBL" id="ADH87935.1"/>
    </source>
</evidence>
<dbReference type="HOGENOM" id="CLU_083238_0_0_5"/>
<sequence>MKLHSFQEKAPHAALRTPPAPYLDQSRRIALIGVVAAMAAGGLYVSDSLWGRDSLMEAVLKSAGQCLIIAAVLGRLWATLYIGGRKNACLITKGPYSLSRNPLYFFSILGAVGAGLVFGSLVAATVLGGATWLLLDRAARDEAELLGASFGASYADYAERVPLLWPRVTGYADATEPSFRPSALGRALRDSLLFLLLLPIAELAGYAKAAGLLPRLLPLF</sequence>
<feature type="transmembrane region" description="Helical" evidence="5">
    <location>
        <begin position="29"/>
        <end position="50"/>
    </location>
</feature>
<dbReference type="PANTHER" id="PTHR12714:SF9">
    <property type="entry name" value="PROTEIN-S-ISOPRENYLCYSTEINE O-METHYLTRANSFERASE"/>
    <property type="match status" value="1"/>
</dbReference>
<name>D7A4N7_ANCN5</name>
<dbReference type="InterPro" id="IPR007318">
    <property type="entry name" value="Phopholipid_MeTrfase"/>
</dbReference>
<dbReference type="AlphaFoldDB" id="D7A4N7"/>
<dbReference type="Gene3D" id="1.20.120.1630">
    <property type="match status" value="1"/>
</dbReference>
<keyword evidence="7" id="KW-1185">Reference proteome</keyword>
<dbReference type="KEGG" id="sno:Snov_0602"/>
<organism evidence="6 7">
    <name type="scientific">Ancylobacter novellus (strain ATCC 8093 / DSM 506 / JCM 20403 / CCM 1077 / IAM 12100 / NBRC 12443 / NCIMB 10456)</name>
    <name type="common">Starkeya novella</name>
    <dbReference type="NCBI Taxonomy" id="639283"/>
    <lineage>
        <taxon>Bacteria</taxon>
        <taxon>Pseudomonadati</taxon>
        <taxon>Pseudomonadota</taxon>
        <taxon>Alphaproteobacteria</taxon>
        <taxon>Hyphomicrobiales</taxon>
        <taxon>Xanthobacteraceae</taxon>
        <taxon>Ancylobacter</taxon>
    </lineage>
</organism>
<dbReference type="EMBL" id="CP002026">
    <property type="protein sequence ID" value="ADH87935.1"/>
    <property type="molecule type" value="Genomic_DNA"/>
</dbReference>
<evidence type="ECO:0000256" key="4">
    <source>
        <dbReference type="ARBA" id="ARBA00023136"/>
    </source>
</evidence>
<accession>D7A4N7</accession>
<evidence type="ECO:0000256" key="2">
    <source>
        <dbReference type="ARBA" id="ARBA00022692"/>
    </source>
</evidence>
<evidence type="ECO:0000256" key="3">
    <source>
        <dbReference type="ARBA" id="ARBA00022989"/>
    </source>
</evidence>
<protein>
    <submittedName>
        <fullName evidence="6">Isoprenylcysteine carboxyl methyltransferase</fullName>
    </submittedName>
</protein>
<dbReference type="GO" id="GO:0012505">
    <property type="term" value="C:endomembrane system"/>
    <property type="evidence" value="ECO:0007669"/>
    <property type="project" value="UniProtKB-SubCell"/>
</dbReference>
<dbReference type="Proteomes" id="UP000006633">
    <property type="component" value="Chromosome"/>
</dbReference>
<evidence type="ECO:0000313" key="7">
    <source>
        <dbReference type="Proteomes" id="UP000006633"/>
    </source>
</evidence>
<dbReference type="eggNOG" id="COG2020">
    <property type="taxonomic scope" value="Bacteria"/>
</dbReference>